<dbReference type="Proteomes" id="UP000093197">
    <property type="component" value="Unassembled WGS sequence"/>
</dbReference>
<protein>
    <submittedName>
        <fullName evidence="1">Uncharacterized protein</fullName>
    </submittedName>
</protein>
<dbReference type="AlphaFoldDB" id="A0A853PXG1"/>
<organism evidence="1 2">
    <name type="scientific">Bacteroides fragilis</name>
    <dbReference type="NCBI Taxonomy" id="817"/>
    <lineage>
        <taxon>Bacteria</taxon>
        <taxon>Pseudomonadati</taxon>
        <taxon>Bacteroidota</taxon>
        <taxon>Bacteroidia</taxon>
        <taxon>Bacteroidales</taxon>
        <taxon>Bacteroidaceae</taxon>
        <taxon>Bacteroides</taxon>
    </lineage>
</organism>
<evidence type="ECO:0000313" key="1">
    <source>
        <dbReference type="EMBL" id="OCR32187.1"/>
    </source>
</evidence>
<name>A0A853PXG1_BACFG</name>
<proteinExistence type="predicted"/>
<sequence>MNIRFFFTTKLSFHLSLYPRKAPIPRKRSIARVSKKGNIKANS</sequence>
<dbReference type="EMBL" id="LIDT01000022">
    <property type="protein sequence ID" value="OCR32187.1"/>
    <property type="molecule type" value="Genomic_DNA"/>
</dbReference>
<accession>A0A853PXG1</accession>
<comment type="caution">
    <text evidence="1">The sequence shown here is derived from an EMBL/GenBank/DDBJ whole genome shotgun (WGS) entry which is preliminary data.</text>
</comment>
<reference evidence="1 2" key="1">
    <citation type="journal article" date="2016" name="PLoS ONE">
        <title>Genomic Diversity of Enterotoxigenic Strains of Bacteroides fragilis.</title>
        <authorList>
            <person name="Pierce J.V."/>
            <person name="Bernstein H.D."/>
        </authorList>
    </citation>
    <scope>NUCLEOTIDE SEQUENCE [LARGE SCALE GENOMIC DNA]</scope>
    <source>
        <strain evidence="1 2">20793-3</strain>
    </source>
</reference>
<gene>
    <name evidence="1" type="ORF">AC094_18110</name>
</gene>
<evidence type="ECO:0000313" key="2">
    <source>
        <dbReference type="Proteomes" id="UP000093197"/>
    </source>
</evidence>